<protein>
    <submittedName>
        <fullName evidence="2">Bleomycin resistance protein</fullName>
    </submittedName>
</protein>
<evidence type="ECO:0000313" key="3">
    <source>
        <dbReference type="Proteomes" id="UP000228987"/>
    </source>
</evidence>
<dbReference type="AlphaFoldDB" id="A0A2A5C7F0"/>
<accession>A0A2A5C7F0</accession>
<feature type="domain" description="VOC" evidence="1">
    <location>
        <begin position="152"/>
        <end position="278"/>
    </location>
</feature>
<dbReference type="InterPro" id="IPR029068">
    <property type="entry name" value="Glyas_Bleomycin-R_OHBP_Dase"/>
</dbReference>
<organism evidence="2 3">
    <name type="scientific">SAR86 cluster bacterium</name>
    <dbReference type="NCBI Taxonomy" id="2030880"/>
    <lineage>
        <taxon>Bacteria</taxon>
        <taxon>Pseudomonadati</taxon>
        <taxon>Pseudomonadota</taxon>
        <taxon>Gammaproteobacteria</taxon>
        <taxon>SAR86 cluster</taxon>
    </lineage>
</organism>
<dbReference type="EMBL" id="NVWI01000012">
    <property type="protein sequence ID" value="PCJ39799.1"/>
    <property type="molecule type" value="Genomic_DNA"/>
</dbReference>
<dbReference type="Gene3D" id="3.10.180.10">
    <property type="entry name" value="2,3-Dihydroxybiphenyl 1,2-Dioxygenase, domain 1"/>
    <property type="match status" value="1"/>
</dbReference>
<dbReference type="InterPro" id="IPR004360">
    <property type="entry name" value="Glyas_Fos-R_dOase_dom"/>
</dbReference>
<gene>
    <name evidence="2" type="ORF">COA71_13000</name>
</gene>
<dbReference type="Proteomes" id="UP000228987">
    <property type="component" value="Unassembled WGS sequence"/>
</dbReference>
<evidence type="ECO:0000259" key="1">
    <source>
        <dbReference type="PROSITE" id="PS51819"/>
    </source>
</evidence>
<dbReference type="InterPro" id="IPR037523">
    <property type="entry name" value="VOC_core"/>
</dbReference>
<dbReference type="SUPFAM" id="SSF54593">
    <property type="entry name" value="Glyoxalase/Bleomycin resistance protein/Dihydroxybiphenyl dioxygenase"/>
    <property type="match status" value="2"/>
</dbReference>
<proteinExistence type="predicted"/>
<dbReference type="PROSITE" id="PS51819">
    <property type="entry name" value="VOC"/>
    <property type="match status" value="1"/>
</dbReference>
<dbReference type="Pfam" id="PF00903">
    <property type="entry name" value="Glyoxalase"/>
    <property type="match status" value="1"/>
</dbReference>
<comment type="caution">
    <text evidence="2">The sequence shown here is derived from an EMBL/GenBank/DDBJ whole genome shotgun (WGS) entry which is preliminary data.</text>
</comment>
<evidence type="ECO:0000313" key="2">
    <source>
        <dbReference type="EMBL" id="PCJ39799.1"/>
    </source>
</evidence>
<sequence length="345" mass="38630">MAIIGVENAIFGVDDVKLCTKFWDDFGLVPVSITDTESVFEVASGSKVTVMHRDDPRLPAAYAHAQGIRETIWGVDTQESFDKLIADLSSDRELTIDESGTAHFCADDGMPLGLRLWHKREVVSCPDPVNAPGNIQRLNQHRKWRMRAIPKTINHVVFFSKDYVSSFDFFRDRLGFRLTDHSKGVGVFARADGTYEHHSIFWVNTALPVAPDEPGFMHIAFGVEDIDEIMLGANLMTEKGWENTSPNTSGGLSRHRITSALYYYVENPGGGEAEYHADTDYLDDNWIPRAWDWKFGSLLWAHSVPAFFQSDNPNMEMILDPDGASLEEFRGDKAQLVGAAQAAKQ</sequence>
<reference evidence="3" key="1">
    <citation type="submission" date="2017-08" db="EMBL/GenBank/DDBJ databases">
        <title>A dynamic microbial community with high functional redundancy inhabits the cold, oxic subseafloor aquifer.</title>
        <authorList>
            <person name="Tully B.J."/>
            <person name="Wheat C.G."/>
            <person name="Glazer B.T."/>
            <person name="Huber J.A."/>
        </authorList>
    </citation>
    <scope>NUCLEOTIDE SEQUENCE [LARGE SCALE GENOMIC DNA]</scope>
</reference>
<name>A0A2A5C7F0_9GAMM</name>